<feature type="domain" description="LysM" evidence="2">
    <location>
        <begin position="145"/>
        <end position="189"/>
    </location>
</feature>
<dbReference type="eggNOG" id="COG0739">
    <property type="taxonomic scope" value="Bacteria"/>
</dbReference>
<dbReference type="EMBL" id="ATFF01000006">
    <property type="protein sequence ID" value="EPF31516.1"/>
    <property type="molecule type" value="Genomic_DNA"/>
</dbReference>
<dbReference type="SMART" id="SM00257">
    <property type="entry name" value="LysM"/>
    <property type="match status" value="2"/>
</dbReference>
<dbReference type="Gene3D" id="3.10.350.10">
    <property type="entry name" value="LysM domain"/>
    <property type="match status" value="2"/>
</dbReference>
<dbReference type="STRING" id="1125699.HMPREF9194_01863"/>
<dbReference type="InterPro" id="IPR016047">
    <property type="entry name" value="M23ase_b-sheet_dom"/>
</dbReference>
<proteinExistence type="predicted"/>
<name>S3K3I3_TREMA</name>
<dbReference type="PATRIC" id="fig|1125699.3.peg.1883"/>
<dbReference type="Pfam" id="PF01551">
    <property type="entry name" value="Peptidase_M23"/>
    <property type="match status" value="1"/>
</dbReference>
<feature type="transmembrane region" description="Helical" evidence="1">
    <location>
        <begin position="12"/>
        <end position="37"/>
    </location>
</feature>
<accession>S3K3I3</accession>
<evidence type="ECO:0000259" key="2">
    <source>
        <dbReference type="PROSITE" id="PS51782"/>
    </source>
</evidence>
<protein>
    <recommendedName>
        <fullName evidence="2">LysM domain-containing protein</fullName>
    </recommendedName>
</protein>
<gene>
    <name evidence="3" type="ORF">HMPREF9194_01863</name>
</gene>
<dbReference type="InterPro" id="IPR036779">
    <property type="entry name" value="LysM_dom_sf"/>
</dbReference>
<keyword evidence="4" id="KW-1185">Reference proteome</keyword>
<dbReference type="eggNOG" id="COG1388">
    <property type="taxonomic scope" value="Bacteria"/>
</dbReference>
<keyword evidence="1" id="KW-0812">Transmembrane</keyword>
<evidence type="ECO:0000313" key="4">
    <source>
        <dbReference type="Proteomes" id="UP000014541"/>
    </source>
</evidence>
<dbReference type="InterPro" id="IPR011055">
    <property type="entry name" value="Dup_hybrid_motif"/>
</dbReference>
<dbReference type="InterPro" id="IPR050570">
    <property type="entry name" value="Cell_wall_metabolism_enzyme"/>
</dbReference>
<organism evidence="3 4">
    <name type="scientific">Treponema maltophilum ATCC 51939</name>
    <dbReference type="NCBI Taxonomy" id="1125699"/>
    <lineage>
        <taxon>Bacteria</taxon>
        <taxon>Pseudomonadati</taxon>
        <taxon>Spirochaetota</taxon>
        <taxon>Spirochaetia</taxon>
        <taxon>Spirochaetales</taxon>
        <taxon>Treponemataceae</taxon>
        <taxon>Treponema</taxon>
    </lineage>
</organism>
<dbReference type="InterPro" id="IPR018392">
    <property type="entry name" value="LysM"/>
</dbReference>
<dbReference type="AlphaFoldDB" id="S3K3I3"/>
<dbReference type="CDD" id="cd00118">
    <property type="entry name" value="LysM"/>
    <property type="match status" value="1"/>
</dbReference>
<dbReference type="HOGENOM" id="CLU_741741_0_0_12"/>
<dbReference type="Proteomes" id="UP000014541">
    <property type="component" value="Unassembled WGS sequence"/>
</dbReference>
<dbReference type="Pfam" id="PF01476">
    <property type="entry name" value="LysM"/>
    <property type="match status" value="2"/>
</dbReference>
<feature type="domain" description="LysM" evidence="2">
    <location>
        <begin position="196"/>
        <end position="240"/>
    </location>
</feature>
<keyword evidence="1" id="KW-1133">Transmembrane helix</keyword>
<comment type="caution">
    <text evidence="3">The sequence shown here is derived from an EMBL/GenBank/DDBJ whole genome shotgun (WGS) entry which is preliminary data.</text>
</comment>
<dbReference type="GO" id="GO:0004222">
    <property type="term" value="F:metalloendopeptidase activity"/>
    <property type="evidence" value="ECO:0007669"/>
    <property type="project" value="TreeGrafter"/>
</dbReference>
<evidence type="ECO:0000313" key="3">
    <source>
        <dbReference type="EMBL" id="EPF31516.1"/>
    </source>
</evidence>
<sequence length="384" mass="41815">MLKKFKIFSGVSLRSLAFVFAGFFVFFLFAAFSLFAYNKLSAQNAADKSARDTANGGSELSESAEGETLLGTEFFLSDRSGLQSQGAVVPAADSPISEAFAGQGGYDMSAGMYGSTRDLQSFLPEPAVWAQAVQNAGVYPELTYTSYRIRKGDMIGVIAERFGLTQDTLISINNIRQTRRIQIGDYIKVPSMPGILYTTKKDGETAASVAEKYQVSAQKTAAVNHLHEQGSLAAGTSLFVPDAFMDWVTRQEINGDLFRRPLRARYYVSSNFGWRRSPFTGKRTFHNGVDMASPAWTPVYAALAGTVTAAGFHSVYGNYVIVAHHSGYRTLYGHMVGIKARKGQSVDTRTVLGWVGTTGLSTGPHLHFSVFKYGSAVNPVSLWN</sequence>
<dbReference type="PROSITE" id="PS51782">
    <property type="entry name" value="LYSM"/>
    <property type="match status" value="2"/>
</dbReference>
<dbReference type="PANTHER" id="PTHR21666:SF270">
    <property type="entry name" value="MUREIN HYDROLASE ACTIVATOR ENVC"/>
    <property type="match status" value="1"/>
</dbReference>
<dbReference type="CDD" id="cd12797">
    <property type="entry name" value="M23_peptidase"/>
    <property type="match status" value="1"/>
</dbReference>
<dbReference type="SUPFAM" id="SSF51261">
    <property type="entry name" value="Duplicated hybrid motif"/>
    <property type="match status" value="1"/>
</dbReference>
<dbReference type="RefSeq" id="WP_016526125.1">
    <property type="nucleotide sequence ID" value="NZ_KE332518.1"/>
</dbReference>
<evidence type="ECO:0000256" key="1">
    <source>
        <dbReference type="SAM" id="Phobius"/>
    </source>
</evidence>
<dbReference type="PANTHER" id="PTHR21666">
    <property type="entry name" value="PEPTIDASE-RELATED"/>
    <property type="match status" value="1"/>
</dbReference>
<dbReference type="Gene3D" id="2.70.70.10">
    <property type="entry name" value="Glucose Permease (Domain IIA)"/>
    <property type="match status" value="1"/>
</dbReference>
<keyword evidence="1" id="KW-0472">Membrane</keyword>
<reference evidence="3 4" key="1">
    <citation type="submission" date="2013-04" db="EMBL/GenBank/DDBJ databases">
        <title>The Genome Sequence of Treponema maltophilum ATCC 51939.</title>
        <authorList>
            <consortium name="The Broad Institute Genomics Platform"/>
            <person name="Earl A."/>
            <person name="Ward D."/>
            <person name="Feldgarden M."/>
            <person name="Gevers D."/>
            <person name="Leonetti C."/>
            <person name="Blanton J.M."/>
            <person name="Dewhirst F.E."/>
            <person name="Izard J."/>
            <person name="Walker B."/>
            <person name="Young S."/>
            <person name="Zeng Q."/>
            <person name="Gargeya S."/>
            <person name="Fitzgerald M."/>
            <person name="Haas B."/>
            <person name="Abouelleil A."/>
            <person name="Allen A.W."/>
            <person name="Alvarado L."/>
            <person name="Arachchi H.M."/>
            <person name="Berlin A.M."/>
            <person name="Chapman S.B."/>
            <person name="Gainer-Dewar J."/>
            <person name="Goldberg J."/>
            <person name="Griggs A."/>
            <person name="Gujja S."/>
            <person name="Hansen M."/>
            <person name="Howarth C."/>
            <person name="Imamovic A."/>
            <person name="Ireland A."/>
            <person name="Larimer J."/>
            <person name="McCowan C."/>
            <person name="Murphy C."/>
            <person name="Pearson M."/>
            <person name="Poon T.W."/>
            <person name="Priest M."/>
            <person name="Roberts A."/>
            <person name="Saif S."/>
            <person name="Shea T."/>
            <person name="Sisk P."/>
            <person name="Sykes S."/>
            <person name="Wortman J."/>
            <person name="Nusbaum C."/>
            <person name="Birren B."/>
        </authorList>
    </citation>
    <scope>NUCLEOTIDE SEQUENCE [LARGE SCALE GENOMIC DNA]</scope>
    <source>
        <strain evidence="3 4">ATCC 51939</strain>
    </source>
</reference>